<dbReference type="Gene3D" id="3.40.50.2000">
    <property type="entry name" value="Glycogen Phosphorylase B"/>
    <property type="match status" value="2"/>
</dbReference>
<dbReference type="Proteomes" id="UP000199544">
    <property type="component" value="Unassembled WGS sequence"/>
</dbReference>
<dbReference type="AlphaFoldDB" id="A0A1G9YEV9"/>
<dbReference type="CDD" id="cd03819">
    <property type="entry name" value="GT4_WavL-like"/>
    <property type="match status" value="1"/>
</dbReference>
<dbReference type="PANTHER" id="PTHR45947:SF14">
    <property type="entry name" value="SLL1723 PROTEIN"/>
    <property type="match status" value="1"/>
</dbReference>
<sequence length="351" mass="40342">MNVLLMTDKLITGGAEMYFCKLENELQHDELTLFTAAATGDLQTRIKNKYQFIELTRKNHMINLIRLKSIIKEKDITILHANSLRLVLYAILLKQSSKKPLKVLYTKHNVTILEQKYRKMFAGLLNRNVDKIITVSDFEKQSLVGLGVIGNKIETIYNGVDLKQFTFSEKLNTANRWKVGILARLSEEKNHEFFLEVAHSMRTVPNLEFYIAGEGPEEKRILDHIHRLGLTEKVKMIGHVSQPETFIREMDMLLLTSKREVFPMVIIEAMAIGTPIISIDKGGIKEAIQDSQTGFLVEDYIVQEFSKKIVTVTSQQEIKKRVISAARKKVEQEFSLDKMVNHTLREYLSMA</sequence>
<dbReference type="GO" id="GO:0016757">
    <property type="term" value="F:glycosyltransferase activity"/>
    <property type="evidence" value="ECO:0007669"/>
    <property type="project" value="InterPro"/>
</dbReference>
<dbReference type="STRING" id="459525.SAMN04488137_3393"/>
<gene>
    <name evidence="3" type="ORF">SAMN04488137_3393</name>
</gene>
<dbReference type="InterPro" id="IPR050194">
    <property type="entry name" value="Glycosyltransferase_grp1"/>
</dbReference>
<evidence type="ECO:0000313" key="3">
    <source>
        <dbReference type="EMBL" id="SDN07728.1"/>
    </source>
</evidence>
<name>A0A1G9YEV9_9BACL</name>
<evidence type="ECO:0000259" key="2">
    <source>
        <dbReference type="Pfam" id="PF13439"/>
    </source>
</evidence>
<dbReference type="InterPro" id="IPR001296">
    <property type="entry name" value="Glyco_trans_1"/>
</dbReference>
<organism evidence="3 4">
    <name type="scientific">Fictibacillus solisalsi</name>
    <dbReference type="NCBI Taxonomy" id="459525"/>
    <lineage>
        <taxon>Bacteria</taxon>
        <taxon>Bacillati</taxon>
        <taxon>Bacillota</taxon>
        <taxon>Bacilli</taxon>
        <taxon>Bacillales</taxon>
        <taxon>Fictibacillaceae</taxon>
        <taxon>Fictibacillus</taxon>
    </lineage>
</organism>
<dbReference type="SUPFAM" id="SSF53756">
    <property type="entry name" value="UDP-Glycosyltransferase/glycogen phosphorylase"/>
    <property type="match status" value="1"/>
</dbReference>
<keyword evidence="3" id="KW-0808">Transferase</keyword>
<dbReference type="Pfam" id="PF13439">
    <property type="entry name" value="Glyco_transf_4"/>
    <property type="match status" value="1"/>
</dbReference>
<proteinExistence type="predicted"/>
<dbReference type="PANTHER" id="PTHR45947">
    <property type="entry name" value="SULFOQUINOVOSYL TRANSFERASE SQD2"/>
    <property type="match status" value="1"/>
</dbReference>
<evidence type="ECO:0000259" key="1">
    <source>
        <dbReference type="Pfam" id="PF00534"/>
    </source>
</evidence>
<feature type="domain" description="Glycosyltransferase subfamily 4-like N-terminal" evidence="2">
    <location>
        <begin position="13"/>
        <end position="163"/>
    </location>
</feature>
<dbReference type="EMBL" id="FNHW01000001">
    <property type="protein sequence ID" value="SDN07728.1"/>
    <property type="molecule type" value="Genomic_DNA"/>
</dbReference>
<dbReference type="InterPro" id="IPR028098">
    <property type="entry name" value="Glyco_trans_4-like_N"/>
</dbReference>
<keyword evidence="4" id="KW-1185">Reference proteome</keyword>
<dbReference type="RefSeq" id="WP_244520433.1">
    <property type="nucleotide sequence ID" value="NZ_FNHW01000001.1"/>
</dbReference>
<feature type="domain" description="Glycosyl transferase family 1" evidence="1">
    <location>
        <begin position="170"/>
        <end position="328"/>
    </location>
</feature>
<protein>
    <submittedName>
        <fullName evidence="3">Glycosyltransferase involved in cell wall bisynthesis</fullName>
    </submittedName>
</protein>
<accession>A0A1G9YEV9</accession>
<dbReference type="Pfam" id="PF00534">
    <property type="entry name" value="Glycos_transf_1"/>
    <property type="match status" value="1"/>
</dbReference>
<evidence type="ECO:0000313" key="4">
    <source>
        <dbReference type="Proteomes" id="UP000199544"/>
    </source>
</evidence>
<reference evidence="4" key="1">
    <citation type="submission" date="2016-10" db="EMBL/GenBank/DDBJ databases">
        <authorList>
            <person name="Varghese N."/>
            <person name="Submissions S."/>
        </authorList>
    </citation>
    <scope>NUCLEOTIDE SEQUENCE [LARGE SCALE GENOMIC DNA]</scope>
    <source>
        <strain evidence="4">CGMCC 1.6854</strain>
    </source>
</reference>